<evidence type="ECO:0000313" key="4">
    <source>
        <dbReference type="EMBL" id="OIR06196.1"/>
    </source>
</evidence>
<dbReference type="PRINTS" id="PR00061">
    <property type="entry name" value="RIBOSOMALL19"/>
</dbReference>
<gene>
    <name evidence="4" type="primary">rplS_6</name>
    <name evidence="4" type="ORF">GALL_116690</name>
</gene>
<dbReference type="FunFam" id="2.30.30.790:FF:000001">
    <property type="entry name" value="50S ribosomal protein L19"/>
    <property type="match status" value="1"/>
</dbReference>
<dbReference type="EMBL" id="MLJW01000045">
    <property type="protein sequence ID" value="OIR06196.1"/>
    <property type="molecule type" value="Genomic_DNA"/>
</dbReference>
<sequence length="143" mass="15944">MVNIIQALENEQIEKLTSAKTIPEFSPGDTVKVNVKVIEGTRERLQAYEGVVIARKNDGLNSSFTVRKISYGEGVERIFPLYSPNVAEIEVIRRGDVRRAKLYYLRDRRGKSARIAEQTTGYSAKLAAAEREAAAAEKKSKQG</sequence>
<dbReference type="PROSITE" id="PS01015">
    <property type="entry name" value="RIBOSOMAL_L19"/>
    <property type="match status" value="1"/>
</dbReference>
<dbReference type="InterPro" id="IPR001857">
    <property type="entry name" value="Ribosomal_bL19"/>
</dbReference>
<dbReference type="PIRSF" id="PIRSF002191">
    <property type="entry name" value="Ribosomal_L19"/>
    <property type="match status" value="1"/>
</dbReference>
<dbReference type="Pfam" id="PF01245">
    <property type="entry name" value="Ribosomal_L19"/>
    <property type="match status" value="1"/>
</dbReference>
<keyword evidence="2 4" id="KW-0689">Ribosomal protein</keyword>
<evidence type="ECO:0000256" key="1">
    <source>
        <dbReference type="ARBA" id="ARBA00005781"/>
    </source>
</evidence>
<dbReference type="NCBIfam" id="TIGR01024">
    <property type="entry name" value="rplS_bact"/>
    <property type="match status" value="1"/>
</dbReference>
<dbReference type="AlphaFoldDB" id="A0A1J5SX76"/>
<dbReference type="GO" id="GO:0006412">
    <property type="term" value="P:translation"/>
    <property type="evidence" value="ECO:0007669"/>
    <property type="project" value="InterPro"/>
</dbReference>
<reference evidence="4" key="1">
    <citation type="submission" date="2016-10" db="EMBL/GenBank/DDBJ databases">
        <title>Sequence of Gallionella enrichment culture.</title>
        <authorList>
            <person name="Poehlein A."/>
            <person name="Muehling M."/>
            <person name="Daniel R."/>
        </authorList>
    </citation>
    <scope>NUCLEOTIDE SEQUENCE</scope>
</reference>
<accession>A0A1J5SX76</accession>
<dbReference type="InterPro" id="IPR008991">
    <property type="entry name" value="Translation_prot_SH3-like_sf"/>
</dbReference>
<protein>
    <submittedName>
        <fullName evidence="4">50S ribosomal protein L19</fullName>
    </submittedName>
</protein>
<name>A0A1J5SX76_9ZZZZ</name>
<proteinExistence type="inferred from homology"/>
<dbReference type="InterPro" id="IPR018257">
    <property type="entry name" value="Ribosomal_bL19_CS"/>
</dbReference>
<dbReference type="GO" id="GO:0022625">
    <property type="term" value="C:cytosolic large ribosomal subunit"/>
    <property type="evidence" value="ECO:0007669"/>
    <property type="project" value="TreeGrafter"/>
</dbReference>
<comment type="similarity">
    <text evidence="1">Belongs to the bacterial ribosomal protein bL19 family.</text>
</comment>
<dbReference type="GO" id="GO:0003735">
    <property type="term" value="F:structural constituent of ribosome"/>
    <property type="evidence" value="ECO:0007669"/>
    <property type="project" value="InterPro"/>
</dbReference>
<comment type="caution">
    <text evidence="4">The sequence shown here is derived from an EMBL/GenBank/DDBJ whole genome shotgun (WGS) entry which is preliminary data.</text>
</comment>
<dbReference type="InterPro" id="IPR038657">
    <property type="entry name" value="Ribosomal_bL19_sf"/>
</dbReference>
<dbReference type="PANTHER" id="PTHR15680">
    <property type="entry name" value="RIBOSOMAL PROTEIN L19"/>
    <property type="match status" value="1"/>
</dbReference>
<dbReference type="Gene3D" id="2.30.30.790">
    <property type="match status" value="1"/>
</dbReference>
<evidence type="ECO:0000256" key="3">
    <source>
        <dbReference type="ARBA" id="ARBA00023274"/>
    </source>
</evidence>
<dbReference type="PANTHER" id="PTHR15680:SF9">
    <property type="entry name" value="LARGE RIBOSOMAL SUBUNIT PROTEIN BL19M"/>
    <property type="match status" value="1"/>
</dbReference>
<evidence type="ECO:0000256" key="2">
    <source>
        <dbReference type="ARBA" id="ARBA00022980"/>
    </source>
</evidence>
<dbReference type="SUPFAM" id="SSF50104">
    <property type="entry name" value="Translation proteins SH3-like domain"/>
    <property type="match status" value="1"/>
</dbReference>
<organism evidence="4">
    <name type="scientific">mine drainage metagenome</name>
    <dbReference type="NCBI Taxonomy" id="410659"/>
    <lineage>
        <taxon>unclassified sequences</taxon>
        <taxon>metagenomes</taxon>
        <taxon>ecological metagenomes</taxon>
    </lineage>
</organism>
<dbReference type="HAMAP" id="MF_00402">
    <property type="entry name" value="Ribosomal_bL19"/>
    <property type="match status" value="1"/>
</dbReference>
<keyword evidence="3" id="KW-0687">Ribonucleoprotein</keyword>